<organism evidence="1 2">
    <name type="scientific">Pseudomonas segetis</name>
    <dbReference type="NCBI Taxonomy" id="298908"/>
    <lineage>
        <taxon>Bacteria</taxon>
        <taxon>Pseudomonadati</taxon>
        <taxon>Pseudomonadota</taxon>
        <taxon>Gammaproteobacteria</taxon>
        <taxon>Pseudomonadales</taxon>
        <taxon>Pseudomonadaceae</taxon>
        <taxon>Pseudomonas</taxon>
    </lineage>
</organism>
<reference evidence="2" key="1">
    <citation type="submission" date="2017-06" db="EMBL/GenBank/DDBJ databases">
        <authorList>
            <person name="Varghese N."/>
            <person name="Submissions S."/>
        </authorList>
    </citation>
    <scope>NUCLEOTIDE SEQUENCE [LARGE SCALE GENOMIC DNA]</scope>
    <source>
        <strain evidence="2">CIP 108523</strain>
    </source>
</reference>
<accession>A0A238Z6X2</accession>
<gene>
    <name evidence="1" type="ORF">SAMN05216255_0190</name>
</gene>
<dbReference type="EMBL" id="FZOG01000001">
    <property type="protein sequence ID" value="SNR78980.1"/>
    <property type="molecule type" value="Genomic_DNA"/>
</dbReference>
<keyword evidence="2" id="KW-1185">Reference proteome</keyword>
<evidence type="ECO:0000313" key="2">
    <source>
        <dbReference type="Proteomes" id="UP000242915"/>
    </source>
</evidence>
<dbReference type="Proteomes" id="UP000242915">
    <property type="component" value="Unassembled WGS sequence"/>
</dbReference>
<dbReference type="AlphaFoldDB" id="A0A238Z6X2"/>
<name>A0A238Z6X2_9PSED</name>
<evidence type="ECO:0000313" key="1">
    <source>
        <dbReference type="EMBL" id="SNR78980.1"/>
    </source>
</evidence>
<proteinExistence type="predicted"/>
<protein>
    <submittedName>
        <fullName evidence="1">Uncharacterized protein</fullName>
    </submittedName>
</protein>
<sequence>MDGLFQSRCPEVTSGFQHIVTGLFGLLLGQLNTLRYRFQLSVQGLYYCGRP</sequence>